<dbReference type="EMBL" id="CAFBNA010000005">
    <property type="protein sequence ID" value="CAB4919995.1"/>
    <property type="molecule type" value="Genomic_DNA"/>
</dbReference>
<gene>
    <name evidence="1" type="ORF">UFOPK1827_00482</name>
    <name evidence="2" type="ORF">UFOPK3708_00206</name>
</gene>
<sequence>MSASELNVSNGDDITAIITKGEIELIGRMPWSSNATFLAEATLDERSTRVIYKPHIGERPLWDFPDGLWKREVAAYELSHALGWEVVPFTVGREDAPHGIGSVQRFIDADFEQHYFTMLEEEETHDQLQRMAVFDFVCNNTDRKGGHCLIDDDGHIWGIDNGLSFHAEFKLRTVIWDFGGEEIDDELLADLQSLVDNGLNDAVKGLLGTFELDAVLGRARALIREGVLPIDESGHRYPWPLI</sequence>
<dbReference type="AlphaFoldDB" id="A0A6J6GK77"/>
<organism evidence="1">
    <name type="scientific">freshwater metagenome</name>
    <dbReference type="NCBI Taxonomy" id="449393"/>
    <lineage>
        <taxon>unclassified sequences</taxon>
        <taxon>metagenomes</taxon>
        <taxon>ecological metagenomes</taxon>
    </lineage>
</organism>
<reference evidence="1" key="1">
    <citation type="submission" date="2020-05" db="EMBL/GenBank/DDBJ databases">
        <authorList>
            <person name="Chiriac C."/>
            <person name="Salcher M."/>
            <person name="Ghai R."/>
            <person name="Kavagutti S V."/>
        </authorList>
    </citation>
    <scope>NUCLEOTIDE SEQUENCE</scope>
</reference>
<evidence type="ECO:0000313" key="2">
    <source>
        <dbReference type="EMBL" id="CAB4919995.1"/>
    </source>
</evidence>
<accession>A0A6J6GK77</accession>
<dbReference type="NCBIfam" id="TIGR03843">
    <property type="entry name" value="SCO1664 family protein"/>
    <property type="match status" value="1"/>
</dbReference>
<evidence type="ECO:0000313" key="1">
    <source>
        <dbReference type="EMBL" id="CAB4599504.1"/>
    </source>
</evidence>
<name>A0A6J6GK77_9ZZZZ</name>
<dbReference type="InterPro" id="IPR022292">
    <property type="entry name" value="CHP03843"/>
</dbReference>
<protein>
    <submittedName>
        <fullName evidence="1">Unannotated protein</fullName>
    </submittedName>
</protein>
<dbReference type="EMBL" id="CAEZUO010000013">
    <property type="protein sequence ID" value="CAB4599504.1"/>
    <property type="molecule type" value="Genomic_DNA"/>
</dbReference>
<proteinExistence type="predicted"/>